<organism evidence="3 4">
    <name type="scientific">Pseudomonas pohangensis</name>
    <dbReference type="NCBI Taxonomy" id="364197"/>
    <lineage>
        <taxon>Bacteria</taxon>
        <taxon>Pseudomonadati</taxon>
        <taxon>Pseudomonadota</taxon>
        <taxon>Gammaproteobacteria</taxon>
        <taxon>Pseudomonadales</taxon>
        <taxon>Pseudomonadaceae</taxon>
        <taxon>Pseudomonas</taxon>
    </lineage>
</organism>
<dbReference type="Proteomes" id="UP000243232">
    <property type="component" value="Chromosome I"/>
</dbReference>
<proteinExistence type="predicted"/>
<sequence>MSRRIDDIEVLRAFAVLGVVVYHGLHILYVWSTPTLEWLRASFMGGAGVDLFLAISGFVIARELVPRLLAATNITQAWRMTLAFWTRRAWRLLPSAWLWLALILLASLLLNQTGVFESFEVNLEATLAGVFQYANVRFAYTFMQNPYGASFVYWSLSLEEQFYLLLPLLVLVSRRFLSIVLIGLILYQWFTDRTLMMVVFRTDALALGVLLAIWSHSFNYNRFRPQIFSRHRWLGIMTLLVLCLLMGLVGSQALLLSEYRFSIHAALGGALVWLASYNFDLFAFSTTLKRLLLWIGSRSYAIYLSHVPVFFFTREIYYRVSPSKQEFGPEYFWQFTLVSALLIVLLSDLNYRFIESPLRKKGLIIASNILRKKS</sequence>
<dbReference type="RefSeq" id="WP_090197657.1">
    <property type="nucleotide sequence ID" value="NZ_LT629785.1"/>
</dbReference>
<name>A0A1H2HS88_9PSED</name>
<feature type="transmembrane region" description="Helical" evidence="1">
    <location>
        <begin position="234"/>
        <end position="255"/>
    </location>
</feature>
<dbReference type="InterPro" id="IPR050879">
    <property type="entry name" value="Acyltransferase_3"/>
</dbReference>
<dbReference type="Pfam" id="PF01757">
    <property type="entry name" value="Acyl_transf_3"/>
    <property type="match status" value="1"/>
</dbReference>
<reference evidence="4" key="1">
    <citation type="submission" date="2016-10" db="EMBL/GenBank/DDBJ databases">
        <authorList>
            <person name="Varghese N."/>
            <person name="Submissions S."/>
        </authorList>
    </citation>
    <scope>NUCLEOTIDE SEQUENCE [LARGE SCALE GENOMIC DNA]</scope>
    <source>
        <strain evidence="4">DSM 17875</strain>
    </source>
</reference>
<dbReference type="GO" id="GO:0016787">
    <property type="term" value="F:hydrolase activity"/>
    <property type="evidence" value="ECO:0007669"/>
    <property type="project" value="UniProtKB-KW"/>
</dbReference>
<evidence type="ECO:0000313" key="4">
    <source>
        <dbReference type="Proteomes" id="UP000243232"/>
    </source>
</evidence>
<keyword evidence="4" id="KW-1185">Reference proteome</keyword>
<evidence type="ECO:0000313" key="3">
    <source>
        <dbReference type="EMBL" id="SDU34586.1"/>
    </source>
</evidence>
<evidence type="ECO:0000256" key="1">
    <source>
        <dbReference type="SAM" id="Phobius"/>
    </source>
</evidence>
<dbReference type="PANTHER" id="PTHR23028:SF53">
    <property type="entry name" value="ACYL_TRANSF_3 DOMAIN-CONTAINING PROTEIN"/>
    <property type="match status" value="1"/>
</dbReference>
<feature type="transmembrane region" description="Helical" evidence="1">
    <location>
        <begin position="331"/>
        <end position="351"/>
    </location>
</feature>
<keyword evidence="3" id="KW-0012">Acyltransferase</keyword>
<keyword evidence="3" id="KW-0808">Transferase</keyword>
<dbReference type="InterPro" id="IPR002656">
    <property type="entry name" value="Acyl_transf_3_dom"/>
</dbReference>
<dbReference type="EMBL" id="LT629785">
    <property type="protein sequence ID" value="SDU34586.1"/>
    <property type="molecule type" value="Genomic_DNA"/>
</dbReference>
<feature type="domain" description="Acyltransferase 3" evidence="2">
    <location>
        <begin position="6"/>
        <end position="344"/>
    </location>
</feature>
<dbReference type="GO" id="GO:0016020">
    <property type="term" value="C:membrane"/>
    <property type="evidence" value="ECO:0007669"/>
    <property type="project" value="TreeGrafter"/>
</dbReference>
<dbReference type="PANTHER" id="PTHR23028">
    <property type="entry name" value="ACETYLTRANSFERASE"/>
    <property type="match status" value="1"/>
</dbReference>
<keyword evidence="1" id="KW-0472">Membrane</keyword>
<dbReference type="GO" id="GO:0016747">
    <property type="term" value="F:acyltransferase activity, transferring groups other than amino-acyl groups"/>
    <property type="evidence" value="ECO:0007669"/>
    <property type="project" value="InterPro"/>
</dbReference>
<dbReference type="GO" id="GO:0009103">
    <property type="term" value="P:lipopolysaccharide biosynthetic process"/>
    <property type="evidence" value="ECO:0007669"/>
    <property type="project" value="TreeGrafter"/>
</dbReference>
<feature type="transmembrane region" description="Helical" evidence="1">
    <location>
        <begin position="89"/>
        <end position="110"/>
    </location>
</feature>
<dbReference type="AlphaFoldDB" id="A0A1H2HS88"/>
<dbReference type="STRING" id="364197.SAMN05216296_3218"/>
<keyword evidence="1" id="KW-1133">Transmembrane helix</keyword>
<dbReference type="OrthoDB" id="9767863at2"/>
<feature type="transmembrane region" description="Helical" evidence="1">
    <location>
        <begin position="291"/>
        <end position="311"/>
    </location>
</feature>
<gene>
    <name evidence="3" type="ORF">SAMN05216296_3218</name>
</gene>
<feature type="transmembrane region" description="Helical" evidence="1">
    <location>
        <begin position="261"/>
        <end position="279"/>
    </location>
</feature>
<evidence type="ECO:0000259" key="2">
    <source>
        <dbReference type="Pfam" id="PF01757"/>
    </source>
</evidence>
<feature type="transmembrane region" description="Helical" evidence="1">
    <location>
        <begin position="163"/>
        <end position="189"/>
    </location>
</feature>
<feature type="transmembrane region" description="Helical" evidence="1">
    <location>
        <begin position="195"/>
        <end position="214"/>
    </location>
</feature>
<feature type="transmembrane region" description="Helical" evidence="1">
    <location>
        <begin position="38"/>
        <end position="61"/>
    </location>
</feature>
<feature type="transmembrane region" description="Helical" evidence="1">
    <location>
        <begin position="138"/>
        <end position="156"/>
    </location>
</feature>
<accession>A0A1H2HS88</accession>
<protein>
    <submittedName>
        <fullName evidence="3">Peptidoglycan/LPS O-acetylase OafA/YrhL, contains acyltransferase and SGNH-hydrolase domains</fullName>
    </submittedName>
</protein>
<feature type="transmembrane region" description="Helical" evidence="1">
    <location>
        <begin position="12"/>
        <end position="32"/>
    </location>
</feature>
<keyword evidence="3" id="KW-0378">Hydrolase</keyword>
<keyword evidence="1" id="KW-0812">Transmembrane</keyword>